<name>A0A820PF21_9BILA</name>
<dbReference type="EMBL" id="CAJOAZ010026594">
    <property type="protein sequence ID" value="CAF4402467.1"/>
    <property type="molecule type" value="Genomic_DNA"/>
</dbReference>
<accession>A0A820PF21</accession>
<proteinExistence type="predicted"/>
<protein>
    <submittedName>
        <fullName evidence="1">Uncharacterized protein</fullName>
    </submittedName>
</protein>
<feature type="non-terminal residue" evidence="1">
    <location>
        <position position="116"/>
    </location>
</feature>
<evidence type="ECO:0000313" key="1">
    <source>
        <dbReference type="EMBL" id="CAF4402467.1"/>
    </source>
</evidence>
<dbReference type="Proteomes" id="UP000663844">
    <property type="component" value="Unassembled WGS sequence"/>
</dbReference>
<organism evidence="1 2">
    <name type="scientific">Adineta steineri</name>
    <dbReference type="NCBI Taxonomy" id="433720"/>
    <lineage>
        <taxon>Eukaryota</taxon>
        <taxon>Metazoa</taxon>
        <taxon>Spiralia</taxon>
        <taxon>Gnathifera</taxon>
        <taxon>Rotifera</taxon>
        <taxon>Eurotatoria</taxon>
        <taxon>Bdelloidea</taxon>
        <taxon>Adinetida</taxon>
        <taxon>Adinetidae</taxon>
        <taxon>Adineta</taxon>
    </lineage>
</organism>
<evidence type="ECO:0000313" key="2">
    <source>
        <dbReference type="Proteomes" id="UP000663844"/>
    </source>
</evidence>
<dbReference type="AlphaFoldDB" id="A0A820PF21"/>
<gene>
    <name evidence="1" type="ORF">OXD698_LOCUS51536</name>
</gene>
<reference evidence="1" key="1">
    <citation type="submission" date="2021-02" db="EMBL/GenBank/DDBJ databases">
        <authorList>
            <person name="Nowell W R."/>
        </authorList>
    </citation>
    <scope>NUCLEOTIDE SEQUENCE</scope>
</reference>
<comment type="caution">
    <text evidence="1">The sequence shown here is derived from an EMBL/GenBank/DDBJ whole genome shotgun (WGS) entry which is preliminary data.</text>
</comment>
<feature type="non-terminal residue" evidence="1">
    <location>
        <position position="1"/>
    </location>
</feature>
<sequence>NLLNVNPVESTSSNVDDILAAKPTIRHRSSLTLNNILDAKHPELISPNGRFILRLESSGNLRYLEVLDLQTKIDSITNNVASKTYLFEKTLFFTSTGDSWPGEHIVNLTANGVLQV</sequence>